<evidence type="ECO:0000313" key="2">
    <source>
        <dbReference type="EMBL" id="KAJ7091464.1"/>
    </source>
</evidence>
<proteinExistence type="predicted"/>
<protein>
    <submittedName>
        <fullName evidence="2">Uncharacterized protein</fullName>
    </submittedName>
</protein>
<evidence type="ECO:0000313" key="3">
    <source>
        <dbReference type="Proteomes" id="UP001222325"/>
    </source>
</evidence>
<comment type="caution">
    <text evidence="2">The sequence shown here is derived from an EMBL/GenBank/DDBJ whole genome shotgun (WGS) entry which is preliminary data.</text>
</comment>
<dbReference type="EMBL" id="JARJCN010000020">
    <property type="protein sequence ID" value="KAJ7091464.1"/>
    <property type="molecule type" value="Genomic_DNA"/>
</dbReference>
<feature type="region of interest" description="Disordered" evidence="1">
    <location>
        <begin position="321"/>
        <end position="360"/>
    </location>
</feature>
<gene>
    <name evidence="2" type="ORF">B0H15DRAFT_237795</name>
</gene>
<reference evidence="2" key="1">
    <citation type="submission" date="2023-03" db="EMBL/GenBank/DDBJ databases">
        <title>Massive genome expansion in bonnet fungi (Mycena s.s.) driven by repeated elements and novel gene families across ecological guilds.</title>
        <authorList>
            <consortium name="Lawrence Berkeley National Laboratory"/>
            <person name="Harder C.B."/>
            <person name="Miyauchi S."/>
            <person name="Viragh M."/>
            <person name="Kuo A."/>
            <person name="Thoen E."/>
            <person name="Andreopoulos B."/>
            <person name="Lu D."/>
            <person name="Skrede I."/>
            <person name="Drula E."/>
            <person name="Henrissat B."/>
            <person name="Morin E."/>
            <person name="Kohler A."/>
            <person name="Barry K."/>
            <person name="LaButti K."/>
            <person name="Morin E."/>
            <person name="Salamov A."/>
            <person name="Lipzen A."/>
            <person name="Mereny Z."/>
            <person name="Hegedus B."/>
            <person name="Baldrian P."/>
            <person name="Stursova M."/>
            <person name="Weitz H."/>
            <person name="Taylor A."/>
            <person name="Grigoriev I.V."/>
            <person name="Nagy L.G."/>
            <person name="Martin F."/>
            <person name="Kauserud H."/>
        </authorList>
    </citation>
    <scope>NUCLEOTIDE SEQUENCE</scope>
    <source>
        <strain evidence="2">CBHHK173m</strain>
    </source>
</reference>
<evidence type="ECO:0000256" key="1">
    <source>
        <dbReference type="SAM" id="MobiDB-lite"/>
    </source>
</evidence>
<accession>A0AAD6XVU5</accession>
<sequence length="360" mass="40392">MKMLKPSRESAVKDSVFKHIESDEYEVLPPPALPVFVWEDLDMDEEDWQLVNPLKAHPKEIFAAVGKAQFEHAIFFLGVADLTNQPEGYALTVETVLRSEEVINAVFKKLDKNLNAVDAGFYVLVGALWVEVFDEEMEDLLVWLRPIFRPLLNKGRAAYREYVEIHGPNKPPHSSSAAGKRGMLASEFLSALHNMQIYDSSPPKLKKTYDYSPKSPDPIPVFDLKSITSCQGGANMKPTTPDREHHLEFYMWADIPSPSGIEQELGLNFEHPINSTVDRGAQAHRILANLSADQNSPQGISRLLPGIQFTKIENVRDNRAGGSRYIDQKPLQPNLSFLSPKAPRSTQTSPRGPLTSRNHL</sequence>
<name>A0AAD6XVU5_9AGAR</name>
<keyword evidence="3" id="KW-1185">Reference proteome</keyword>
<feature type="compositionally biased region" description="Polar residues" evidence="1">
    <location>
        <begin position="344"/>
        <end position="360"/>
    </location>
</feature>
<dbReference type="AlphaFoldDB" id="A0AAD6XVU5"/>
<dbReference type="Proteomes" id="UP001222325">
    <property type="component" value="Unassembled WGS sequence"/>
</dbReference>
<organism evidence="2 3">
    <name type="scientific">Mycena belliarum</name>
    <dbReference type="NCBI Taxonomy" id="1033014"/>
    <lineage>
        <taxon>Eukaryota</taxon>
        <taxon>Fungi</taxon>
        <taxon>Dikarya</taxon>
        <taxon>Basidiomycota</taxon>
        <taxon>Agaricomycotina</taxon>
        <taxon>Agaricomycetes</taxon>
        <taxon>Agaricomycetidae</taxon>
        <taxon>Agaricales</taxon>
        <taxon>Marasmiineae</taxon>
        <taxon>Mycenaceae</taxon>
        <taxon>Mycena</taxon>
    </lineage>
</organism>